<dbReference type="Pfam" id="PF17642">
    <property type="entry name" value="TssD"/>
    <property type="match status" value="1"/>
</dbReference>
<accession>W7YBQ3</accession>
<dbReference type="RefSeq" id="WP_027471899.1">
    <property type="nucleotide sequence ID" value="NZ_BAMD01000139.1"/>
</dbReference>
<comment type="caution">
    <text evidence="1">The sequence shown here is derived from an EMBL/GenBank/DDBJ whole genome shotgun (WGS) entry which is preliminary data.</text>
</comment>
<dbReference type="STRING" id="869213.GCA_000517085_02267"/>
<protein>
    <submittedName>
        <fullName evidence="1">Uncharacterized protein</fullName>
    </submittedName>
</protein>
<dbReference type="Proteomes" id="UP000019402">
    <property type="component" value="Unassembled WGS sequence"/>
</dbReference>
<name>W7YBQ3_9BACT</name>
<sequence>MGGIFSMQLNSGENDDFLYQWLLDGDMKNGKLVFYDGDLDQAFKIEFWDCYCIGVGEQMTSTGSSAMTMNLRISPAITRNRSEEHQKVWKVTDITPSDRAFGPGPVEEVEEQPELLKVECQGPDGKPWSKYIDEGEFIVYIQTANAIGEDVNINLGMPNRVIEFNGEVLNNNTLRHTIESNEDSITLVAKPKFK</sequence>
<organism evidence="1 2">
    <name type="scientific">Saccharicrinis fermentans DSM 9555 = JCM 21142</name>
    <dbReference type="NCBI Taxonomy" id="869213"/>
    <lineage>
        <taxon>Bacteria</taxon>
        <taxon>Pseudomonadati</taxon>
        <taxon>Bacteroidota</taxon>
        <taxon>Bacteroidia</taxon>
        <taxon>Marinilabiliales</taxon>
        <taxon>Marinilabiliaceae</taxon>
        <taxon>Saccharicrinis</taxon>
    </lineage>
</organism>
<dbReference type="OrthoDB" id="1047929at2"/>
<proteinExistence type="predicted"/>
<dbReference type="EMBL" id="BAMD01000139">
    <property type="protein sequence ID" value="GAF05857.1"/>
    <property type="molecule type" value="Genomic_DNA"/>
</dbReference>
<dbReference type="AlphaFoldDB" id="W7YBQ3"/>
<keyword evidence="2" id="KW-1185">Reference proteome</keyword>
<dbReference type="InterPro" id="IPR041408">
    <property type="entry name" value="Hcp_Tssd"/>
</dbReference>
<gene>
    <name evidence="1" type="ORF">JCM21142_114613</name>
</gene>
<dbReference type="GO" id="GO:0033104">
    <property type="term" value="C:type VI protein secretion system complex"/>
    <property type="evidence" value="ECO:0007669"/>
    <property type="project" value="InterPro"/>
</dbReference>
<evidence type="ECO:0000313" key="1">
    <source>
        <dbReference type="EMBL" id="GAF05857.1"/>
    </source>
</evidence>
<dbReference type="eggNOG" id="ENOG5033I0B">
    <property type="taxonomic scope" value="Bacteria"/>
</dbReference>
<reference evidence="1 2" key="1">
    <citation type="journal article" date="2014" name="Genome Announc.">
        <title>Draft Genome Sequence of Cytophaga fermentans JCM 21142T, a Facultative Anaerobe Isolated from Marine Mud.</title>
        <authorList>
            <person name="Starns D."/>
            <person name="Oshima K."/>
            <person name="Suda W."/>
            <person name="Iino T."/>
            <person name="Yuki M."/>
            <person name="Inoue J."/>
            <person name="Kitamura K."/>
            <person name="Iida T."/>
            <person name="Darby A."/>
            <person name="Hattori M."/>
            <person name="Ohkuma M."/>
        </authorList>
    </citation>
    <scope>NUCLEOTIDE SEQUENCE [LARGE SCALE GENOMIC DNA]</scope>
    <source>
        <strain evidence="1 2">JCM 21142</strain>
    </source>
</reference>
<evidence type="ECO:0000313" key="2">
    <source>
        <dbReference type="Proteomes" id="UP000019402"/>
    </source>
</evidence>